<evidence type="ECO:0000313" key="3">
    <source>
        <dbReference type="Proteomes" id="UP000298061"/>
    </source>
</evidence>
<feature type="region of interest" description="Disordered" evidence="1">
    <location>
        <begin position="434"/>
        <end position="474"/>
    </location>
</feature>
<feature type="compositionally biased region" description="Pro residues" evidence="1">
    <location>
        <begin position="171"/>
        <end position="184"/>
    </location>
</feature>
<accession>A0A4Z0A118</accession>
<dbReference type="OrthoDB" id="2384350at2759"/>
<feature type="compositionally biased region" description="Low complexity" evidence="1">
    <location>
        <begin position="241"/>
        <end position="292"/>
    </location>
</feature>
<evidence type="ECO:0000256" key="1">
    <source>
        <dbReference type="SAM" id="MobiDB-lite"/>
    </source>
</evidence>
<feature type="compositionally biased region" description="Basic and acidic residues" evidence="1">
    <location>
        <begin position="28"/>
        <end position="48"/>
    </location>
</feature>
<dbReference type="Proteomes" id="UP000298061">
    <property type="component" value="Unassembled WGS sequence"/>
</dbReference>
<sequence length="474" mass="50406">MLNDDGRATEGEPLRISTTKKRSSSPFDEDRAGASATDSRELKRPRKDDDEDLGSSLPTKIAGPFDFAHLSPAKSKFSLQHSPPDTPRRRAVSVPPTPPHVPHLDLKKIASPHKSPSKPSRPQFRFTSEPRVLRDPFSSDEMEVDPHDVEMTPHGPGPDANALLTPHFSRPSPPSPLTPLPATPFPMKTPLSRADLGSNSEESIDDPFQITDESRTPIAAHNAPEINVREPTPKAVAPVDIPATEPTPEPSTSAITPSTTSFSRIPRPSSSAARPSSRTSESSVSSVGPSSGLDSEPPAAPAPPAPARKPTSRASRGRRAPGNAPPARLTRSASQKQKKQDSGTDVGPSKPIASTSTSRPTTPGLSKKSAAFSFAMPTSSSLSKAVEKSPTKKPVSLPKPQSPTKLFAKKPASQVGYAPKNSSLSNLSMALEKLKMPPPSRPGTSMGFMHRDNPPAASLAKDDGDGAQRERRRI</sequence>
<evidence type="ECO:0000313" key="2">
    <source>
        <dbReference type="EMBL" id="TFY80796.1"/>
    </source>
</evidence>
<protein>
    <submittedName>
        <fullName evidence="2">Uncharacterized protein</fullName>
    </submittedName>
</protein>
<reference evidence="2 3" key="1">
    <citation type="submission" date="2019-02" db="EMBL/GenBank/DDBJ databases">
        <title>Genome sequencing of the rare red list fungi Hericium alpestre (H. flagellum).</title>
        <authorList>
            <person name="Buettner E."/>
            <person name="Kellner H."/>
        </authorList>
    </citation>
    <scope>NUCLEOTIDE SEQUENCE [LARGE SCALE GENOMIC DNA]</scope>
    <source>
        <strain evidence="2 3">DSM 108284</strain>
    </source>
</reference>
<gene>
    <name evidence="2" type="ORF">EWM64_g3220</name>
</gene>
<organism evidence="2 3">
    <name type="scientific">Hericium alpestre</name>
    <dbReference type="NCBI Taxonomy" id="135208"/>
    <lineage>
        <taxon>Eukaryota</taxon>
        <taxon>Fungi</taxon>
        <taxon>Dikarya</taxon>
        <taxon>Basidiomycota</taxon>
        <taxon>Agaricomycotina</taxon>
        <taxon>Agaricomycetes</taxon>
        <taxon>Russulales</taxon>
        <taxon>Hericiaceae</taxon>
        <taxon>Hericium</taxon>
    </lineage>
</organism>
<feature type="compositionally biased region" description="Low complexity" evidence="1">
    <location>
        <begin position="112"/>
        <end position="122"/>
    </location>
</feature>
<name>A0A4Z0A118_9AGAM</name>
<feature type="compositionally biased region" description="Basic and acidic residues" evidence="1">
    <location>
        <begin position="1"/>
        <end position="13"/>
    </location>
</feature>
<feature type="compositionally biased region" description="Basic and acidic residues" evidence="1">
    <location>
        <begin position="460"/>
        <end position="474"/>
    </location>
</feature>
<feature type="region of interest" description="Disordered" evidence="1">
    <location>
        <begin position="1"/>
        <end position="420"/>
    </location>
</feature>
<dbReference type="AlphaFoldDB" id="A0A4Z0A118"/>
<comment type="caution">
    <text evidence="2">The sequence shown here is derived from an EMBL/GenBank/DDBJ whole genome shotgun (WGS) entry which is preliminary data.</text>
</comment>
<feature type="compositionally biased region" description="Polar residues" evidence="1">
    <location>
        <begin position="352"/>
        <end position="364"/>
    </location>
</feature>
<dbReference type="EMBL" id="SFCI01000287">
    <property type="protein sequence ID" value="TFY80796.1"/>
    <property type="molecule type" value="Genomic_DNA"/>
</dbReference>
<feature type="compositionally biased region" description="Pro residues" evidence="1">
    <location>
        <begin position="298"/>
        <end position="307"/>
    </location>
</feature>
<keyword evidence="3" id="KW-1185">Reference proteome</keyword>
<proteinExistence type="predicted"/>